<keyword evidence="13" id="KW-1185">Reference proteome</keyword>
<dbReference type="GO" id="GO:0008745">
    <property type="term" value="F:N-acetylmuramoyl-L-alanine amidase activity"/>
    <property type="evidence" value="ECO:0007669"/>
    <property type="project" value="UniProtKB-EC"/>
</dbReference>
<evidence type="ECO:0000256" key="6">
    <source>
        <dbReference type="ARBA" id="ARBA00022764"/>
    </source>
</evidence>
<dbReference type="RefSeq" id="WP_167191848.1">
    <property type="nucleotide sequence ID" value="NZ_JAAONZ010000024.1"/>
</dbReference>
<keyword evidence="6" id="KW-0574">Periplasm</keyword>
<dbReference type="PANTHER" id="PTHR30404:SF0">
    <property type="entry name" value="N-ACETYLMURAMOYL-L-ALANINE AMIDASE AMIC"/>
    <property type="match status" value="1"/>
</dbReference>
<dbReference type="SMART" id="SM00257">
    <property type="entry name" value="LysM"/>
    <property type="match status" value="1"/>
</dbReference>
<feature type="signal peptide" evidence="10">
    <location>
        <begin position="1"/>
        <end position="32"/>
    </location>
</feature>
<reference evidence="12" key="1">
    <citation type="submission" date="2020-03" db="EMBL/GenBank/DDBJ databases">
        <authorList>
            <person name="Guo F."/>
        </authorList>
    </citation>
    <scope>NUCLEOTIDE SEQUENCE</scope>
    <source>
        <strain evidence="12">JCM 30134</strain>
    </source>
</reference>
<dbReference type="PROSITE" id="PS51782">
    <property type="entry name" value="LYSM"/>
    <property type="match status" value="1"/>
</dbReference>
<dbReference type="CDD" id="cd02696">
    <property type="entry name" value="MurNAc-LAA"/>
    <property type="match status" value="1"/>
</dbReference>
<dbReference type="InterPro" id="IPR018392">
    <property type="entry name" value="LysM"/>
</dbReference>
<dbReference type="InterPro" id="IPR002508">
    <property type="entry name" value="MurNAc-LAA_cat"/>
</dbReference>
<dbReference type="SUPFAM" id="SSF53187">
    <property type="entry name" value="Zn-dependent exopeptidases"/>
    <property type="match status" value="1"/>
</dbReference>
<evidence type="ECO:0000256" key="3">
    <source>
        <dbReference type="ARBA" id="ARBA00010860"/>
    </source>
</evidence>
<dbReference type="FunFam" id="3.40.630.40:FF:000001">
    <property type="entry name" value="N-acetylmuramoyl-L-alanine amidase"/>
    <property type="match status" value="1"/>
</dbReference>
<comment type="similarity">
    <text evidence="3">Belongs to the N-acetylmuramoyl-L-alanine amidase 3 family.</text>
</comment>
<dbReference type="CDD" id="cd00118">
    <property type="entry name" value="LysM"/>
    <property type="match status" value="1"/>
</dbReference>
<dbReference type="GO" id="GO:0071555">
    <property type="term" value="P:cell wall organization"/>
    <property type="evidence" value="ECO:0007669"/>
    <property type="project" value="UniProtKB-KW"/>
</dbReference>
<evidence type="ECO:0000256" key="7">
    <source>
        <dbReference type="ARBA" id="ARBA00022801"/>
    </source>
</evidence>
<dbReference type="SMART" id="SM00646">
    <property type="entry name" value="Ami_3"/>
    <property type="match status" value="1"/>
</dbReference>
<keyword evidence="8" id="KW-0961">Cell wall biogenesis/degradation</keyword>
<dbReference type="InterPro" id="IPR050695">
    <property type="entry name" value="N-acetylmuramoyl_amidase_3"/>
</dbReference>
<dbReference type="Pfam" id="PF01520">
    <property type="entry name" value="Amidase_3"/>
    <property type="match status" value="1"/>
</dbReference>
<dbReference type="EMBL" id="JAAONZ010000024">
    <property type="protein sequence ID" value="NHO68120.1"/>
    <property type="molecule type" value="Genomic_DNA"/>
</dbReference>
<keyword evidence="5 10" id="KW-0732">Signal</keyword>
<proteinExistence type="inferred from homology"/>
<gene>
    <name evidence="12" type="ORF">G8770_21435</name>
</gene>
<dbReference type="Pfam" id="PF01476">
    <property type="entry name" value="LysM"/>
    <property type="match status" value="1"/>
</dbReference>
<comment type="catalytic activity">
    <reaction evidence="1">
        <text>Hydrolyzes the link between N-acetylmuramoyl residues and L-amino acid residues in certain cell-wall glycopeptides.</text>
        <dbReference type="EC" id="3.5.1.28"/>
    </reaction>
</comment>
<evidence type="ECO:0000313" key="12">
    <source>
        <dbReference type="EMBL" id="NHO68120.1"/>
    </source>
</evidence>
<dbReference type="Proteomes" id="UP000787472">
    <property type="component" value="Unassembled WGS sequence"/>
</dbReference>
<keyword evidence="7" id="KW-0378">Hydrolase</keyword>
<dbReference type="InterPro" id="IPR021731">
    <property type="entry name" value="AMIN_dom"/>
</dbReference>
<dbReference type="GO" id="GO:0009253">
    <property type="term" value="P:peptidoglycan catabolic process"/>
    <property type="evidence" value="ECO:0007669"/>
    <property type="project" value="InterPro"/>
</dbReference>
<dbReference type="AlphaFoldDB" id="A0A9E5MPN5"/>
<evidence type="ECO:0000313" key="13">
    <source>
        <dbReference type="Proteomes" id="UP000787472"/>
    </source>
</evidence>
<dbReference type="SUPFAM" id="SSF54106">
    <property type="entry name" value="LysM domain"/>
    <property type="match status" value="1"/>
</dbReference>
<feature type="chain" id="PRO_5039404399" description="N-acetylmuramoyl-L-alanine amidase AmiC" evidence="10">
    <location>
        <begin position="33"/>
        <end position="461"/>
    </location>
</feature>
<dbReference type="Gene3D" id="2.60.40.3500">
    <property type="match status" value="1"/>
</dbReference>
<feature type="domain" description="LysM" evidence="11">
    <location>
        <begin position="415"/>
        <end position="458"/>
    </location>
</feature>
<dbReference type="PANTHER" id="PTHR30404">
    <property type="entry name" value="N-ACETYLMURAMOYL-L-ALANINE AMIDASE"/>
    <property type="match status" value="1"/>
</dbReference>
<comment type="subcellular location">
    <subcellularLocation>
        <location evidence="2">Periplasm</location>
    </subcellularLocation>
</comment>
<evidence type="ECO:0000256" key="4">
    <source>
        <dbReference type="ARBA" id="ARBA00011901"/>
    </source>
</evidence>
<name>A0A9E5MPN5_9GAMM</name>
<evidence type="ECO:0000256" key="2">
    <source>
        <dbReference type="ARBA" id="ARBA00004418"/>
    </source>
</evidence>
<evidence type="ECO:0000256" key="8">
    <source>
        <dbReference type="ARBA" id="ARBA00023316"/>
    </source>
</evidence>
<evidence type="ECO:0000256" key="5">
    <source>
        <dbReference type="ARBA" id="ARBA00022729"/>
    </source>
</evidence>
<evidence type="ECO:0000256" key="1">
    <source>
        <dbReference type="ARBA" id="ARBA00001561"/>
    </source>
</evidence>
<dbReference type="Pfam" id="PF11741">
    <property type="entry name" value="AMIN"/>
    <property type="match status" value="1"/>
</dbReference>
<dbReference type="InterPro" id="IPR036779">
    <property type="entry name" value="LysM_dom_sf"/>
</dbReference>
<organism evidence="12 13">
    <name type="scientific">Pseudomaricurvus hydrocarbonicus</name>
    <dbReference type="NCBI Taxonomy" id="1470433"/>
    <lineage>
        <taxon>Bacteria</taxon>
        <taxon>Pseudomonadati</taxon>
        <taxon>Pseudomonadota</taxon>
        <taxon>Gammaproteobacteria</taxon>
        <taxon>Cellvibrionales</taxon>
        <taxon>Cellvibrionaceae</taxon>
        <taxon>Pseudomaricurvus</taxon>
    </lineage>
</organism>
<evidence type="ECO:0000259" key="11">
    <source>
        <dbReference type="PROSITE" id="PS51782"/>
    </source>
</evidence>
<dbReference type="Gene3D" id="3.40.630.40">
    <property type="entry name" value="Zn-dependent exopeptidases"/>
    <property type="match status" value="1"/>
</dbReference>
<protein>
    <recommendedName>
        <fullName evidence="9">N-acetylmuramoyl-L-alanine amidase AmiC</fullName>
        <ecNumber evidence="4">3.5.1.28</ecNumber>
    </recommendedName>
</protein>
<dbReference type="EC" id="3.5.1.28" evidence="4"/>
<dbReference type="GO" id="GO:0030288">
    <property type="term" value="C:outer membrane-bounded periplasmic space"/>
    <property type="evidence" value="ECO:0007669"/>
    <property type="project" value="TreeGrafter"/>
</dbReference>
<comment type="caution">
    <text evidence="12">The sequence shown here is derived from an EMBL/GenBank/DDBJ whole genome shotgun (WGS) entry which is preliminary data.</text>
</comment>
<accession>A0A9E5MPN5</accession>
<evidence type="ECO:0000256" key="10">
    <source>
        <dbReference type="SAM" id="SignalP"/>
    </source>
</evidence>
<evidence type="ECO:0000256" key="9">
    <source>
        <dbReference type="ARBA" id="ARBA00074581"/>
    </source>
</evidence>
<sequence>MMAVNPPSRWVQRLSLCFLMLLPVLFSGEASAVSEVESVRMWRAPDHTRLVFDLSATVEHKVFSLSNPSRLVIDLENARLKANFSELSLNDSPIRKVRSAQRNGKDLRVVLDLSANIKPKSFILPRHGDKSDRLVVDLFDRQKAVEKTFEQVVSVQHGKRDIVIAIDAGHGGEDPGASGPKIGKAHLREKDVVFAISKQLAAMIDAEPGYRAELVRTGDYYIPLSKRRDIAREKRADLFVSIHADAFTKPKANGASVFALSRRGATSETARFLAQQENDADLIGGVGSVSLDDKDEMLRGVLVDLSMTATLGTSLQVGDRVLKSMDSVARLHKNHVEQAGFAVLKSPDVPSILVETGFISNPDEARKLNTHGYRQSLSRAIFKGIKEHFYSVPPAGSYVAYVKHGGKPSSSGSATEHVIARGDTLSEIARRYDVSVSDIQKVNRMSSSTLQIGKKLKIPAS</sequence>
<dbReference type="Gene3D" id="3.10.350.10">
    <property type="entry name" value="LysM domain"/>
    <property type="match status" value="1"/>
</dbReference>